<organism evidence="7 8">
    <name type="scientific">Kurthia sibirica</name>
    <dbReference type="NCBI Taxonomy" id="202750"/>
    <lineage>
        <taxon>Bacteria</taxon>
        <taxon>Bacillati</taxon>
        <taxon>Bacillota</taxon>
        <taxon>Bacilli</taxon>
        <taxon>Bacillales</taxon>
        <taxon>Caryophanaceae</taxon>
        <taxon>Kurthia</taxon>
    </lineage>
</organism>
<gene>
    <name evidence="7" type="ORF">DEX24_05545</name>
</gene>
<dbReference type="GO" id="GO:0005886">
    <property type="term" value="C:plasma membrane"/>
    <property type="evidence" value="ECO:0007669"/>
    <property type="project" value="UniProtKB-SubCell"/>
</dbReference>
<feature type="transmembrane region" description="Helical" evidence="6">
    <location>
        <begin position="6"/>
        <end position="29"/>
    </location>
</feature>
<feature type="transmembrane region" description="Helical" evidence="6">
    <location>
        <begin position="77"/>
        <end position="99"/>
    </location>
</feature>
<feature type="transmembrane region" description="Helical" evidence="6">
    <location>
        <begin position="145"/>
        <end position="172"/>
    </location>
</feature>
<feature type="transmembrane region" description="Helical" evidence="6">
    <location>
        <begin position="41"/>
        <end position="71"/>
    </location>
</feature>
<dbReference type="OrthoDB" id="9792581at2"/>
<dbReference type="Proteomes" id="UP000245938">
    <property type="component" value="Unassembled WGS sequence"/>
</dbReference>
<keyword evidence="8" id="KW-1185">Reference proteome</keyword>
<evidence type="ECO:0000256" key="6">
    <source>
        <dbReference type="RuleBase" id="RU363041"/>
    </source>
</evidence>
<evidence type="ECO:0000256" key="4">
    <source>
        <dbReference type="ARBA" id="ARBA00022989"/>
    </source>
</evidence>
<evidence type="ECO:0000313" key="7">
    <source>
        <dbReference type="EMBL" id="PWI25995.1"/>
    </source>
</evidence>
<comment type="caution">
    <text evidence="7">The sequence shown here is derived from an EMBL/GenBank/DDBJ whole genome shotgun (WGS) entry which is preliminary data.</text>
</comment>
<keyword evidence="5 6" id="KW-0472">Membrane</keyword>
<accession>A0A2U3ANA2</accession>
<dbReference type="InterPro" id="IPR002781">
    <property type="entry name" value="TM_pro_TauE-like"/>
</dbReference>
<dbReference type="RefSeq" id="WP_109305416.1">
    <property type="nucleotide sequence ID" value="NZ_BJUF01000057.1"/>
</dbReference>
<dbReference type="Pfam" id="PF01925">
    <property type="entry name" value="TauE"/>
    <property type="match status" value="1"/>
</dbReference>
<keyword evidence="4 6" id="KW-1133">Transmembrane helix</keyword>
<protein>
    <recommendedName>
        <fullName evidence="6">Probable membrane transporter protein</fullName>
    </recommendedName>
</protein>
<comment type="similarity">
    <text evidence="2 6">Belongs to the 4-toluene sulfonate uptake permease (TSUP) (TC 2.A.102) family.</text>
</comment>
<dbReference type="PANTHER" id="PTHR43701:SF13">
    <property type="entry name" value="MEMBRANE TRANSPORTER PROTEIN YRKJ-RELATED"/>
    <property type="match status" value="1"/>
</dbReference>
<evidence type="ECO:0000313" key="8">
    <source>
        <dbReference type="Proteomes" id="UP000245938"/>
    </source>
</evidence>
<feature type="transmembrane region" description="Helical" evidence="6">
    <location>
        <begin position="204"/>
        <end position="223"/>
    </location>
</feature>
<evidence type="ECO:0000256" key="5">
    <source>
        <dbReference type="ARBA" id="ARBA00023136"/>
    </source>
</evidence>
<feature type="transmembrane region" description="Helical" evidence="6">
    <location>
        <begin position="235"/>
        <end position="253"/>
    </location>
</feature>
<feature type="transmembrane region" description="Helical" evidence="6">
    <location>
        <begin position="179"/>
        <end position="198"/>
    </location>
</feature>
<reference evidence="7 8" key="1">
    <citation type="submission" date="2018-05" db="EMBL/GenBank/DDBJ databases">
        <title>Kurthia sibirica genome sequence.</title>
        <authorList>
            <person name="Maclea K.S."/>
            <person name="Goen A.E."/>
        </authorList>
    </citation>
    <scope>NUCLEOTIDE SEQUENCE [LARGE SCALE GENOMIC DNA]</scope>
    <source>
        <strain evidence="7 8">ATCC 49154</strain>
    </source>
</reference>
<evidence type="ECO:0000256" key="1">
    <source>
        <dbReference type="ARBA" id="ARBA00004141"/>
    </source>
</evidence>
<dbReference type="InterPro" id="IPR051598">
    <property type="entry name" value="TSUP/Inactive_protease-like"/>
</dbReference>
<evidence type="ECO:0000256" key="2">
    <source>
        <dbReference type="ARBA" id="ARBA00009142"/>
    </source>
</evidence>
<comment type="subcellular location">
    <subcellularLocation>
        <location evidence="6">Cell membrane</location>
        <topology evidence="6">Multi-pass membrane protein</topology>
    </subcellularLocation>
    <subcellularLocation>
        <location evidence="1">Membrane</location>
        <topology evidence="1">Multi-pass membrane protein</topology>
    </subcellularLocation>
</comment>
<dbReference type="AlphaFoldDB" id="A0A2U3ANA2"/>
<proteinExistence type="inferred from homology"/>
<name>A0A2U3ANA2_9BACL</name>
<keyword evidence="3 6" id="KW-0812">Transmembrane</keyword>
<sequence length="257" mass="27185">MTLSWILMIFLLGIIGSMISGMLGIGGAIIKFPMLLFIPPLFGFTAFTAHEVSGISAVEVMFASLAGVLAYRKSNLLYKPLIVTMGSGVVLGSLVGSFASSLFDESAVNIVYGILAMIAAVMMFIKREEIAQSTTIHFNKILAFSLAVIVGLASGIVGAGGGFILVPIMLVVLRIPTRVTIASSLAITFFASIGGSIGKISTGQVPWLPTIIMIIASLIAAPIGAKLSKKMNSKILRILLAVLIIFTAIKIWYDLLF</sequence>
<feature type="transmembrane region" description="Helical" evidence="6">
    <location>
        <begin position="106"/>
        <end position="125"/>
    </location>
</feature>
<keyword evidence="6" id="KW-1003">Cell membrane</keyword>
<evidence type="ECO:0000256" key="3">
    <source>
        <dbReference type="ARBA" id="ARBA00022692"/>
    </source>
</evidence>
<dbReference type="EMBL" id="QFVR01000005">
    <property type="protein sequence ID" value="PWI25995.1"/>
    <property type="molecule type" value="Genomic_DNA"/>
</dbReference>
<dbReference type="PANTHER" id="PTHR43701">
    <property type="entry name" value="MEMBRANE TRANSPORTER PROTEIN MJ0441-RELATED"/>
    <property type="match status" value="1"/>
</dbReference>